<sequence length="595" mass="62079">MAMADGISSAAQGSAKQPPSTMRTALPSRRMSPKARDGGPHGVVGHARLPSQGAKGGNVEGSTNLRPEMRRSPSSEATSMSQAMSPASISSDGSPKQVMAEPRPSPAPTTASSASGQTGQVCSNCGTTRTPLWRRSPQGTTICNACGLYQKARNASRPTNLKKPPHLVAASPRTAPPKIAPAPGPGPKYLSAPAPTYVTEEQAPSGTCPGGGKCNGTGGAEGCSGCPAYNNRVSKSAHLNVVQGQGCGGGGSSASSSTQPQSEPMAVDDPAAPVDIAALQIQGQNPNTTVVIACQNCGTTITPLWRRDESGHTICNACGLYYKLHGVHRPVTMKKSIIKRRKRVIPSSFGGEWTEEMLEGSDTASQAPEGSPERGTMNEDGSINLGFRRRQENPVTMLPDPHLRPHRQGSPLPATDLTAYQSANSRTSHPFQGSLNDDNRLAPITSLTGNGERQSSLSPASFLSPSRKRSLSAEGNPPGDGGPDTSKRLSSIKSILNPTSGDDSPSYHSGSDDAAEHYARSAMSPAASAPSPGSYSNTRLTPLPSPGPSSQTSNPGYKPESERAKAEKRAALVREAERMREMLAAKERELAELND</sequence>
<accession>A0ACC3ZJQ9</accession>
<name>A0ACC3ZJQ9_COLTU</name>
<dbReference type="EMBL" id="VUJX02000001">
    <property type="protein sequence ID" value="KAL0944345.1"/>
    <property type="molecule type" value="Genomic_DNA"/>
</dbReference>
<evidence type="ECO:0000313" key="1">
    <source>
        <dbReference type="EMBL" id="KAL0944345.1"/>
    </source>
</evidence>
<gene>
    <name evidence="1" type="ORF">CTRU02_202232</name>
</gene>
<evidence type="ECO:0000313" key="2">
    <source>
        <dbReference type="Proteomes" id="UP000805649"/>
    </source>
</evidence>
<dbReference type="Proteomes" id="UP000805649">
    <property type="component" value="Unassembled WGS sequence"/>
</dbReference>
<organism evidence="1 2">
    <name type="scientific">Colletotrichum truncatum</name>
    <name type="common">Anthracnose fungus</name>
    <name type="synonym">Colletotrichum capsici</name>
    <dbReference type="NCBI Taxonomy" id="5467"/>
    <lineage>
        <taxon>Eukaryota</taxon>
        <taxon>Fungi</taxon>
        <taxon>Dikarya</taxon>
        <taxon>Ascomycota</taxon>
        <taxon>Pezizomycotina</taxon>
        <taxon>Sordariomycetes</taxon>
        <taxon>Hypocreomycetidae</taxon>
        <taxon>Glomerellales</taxon>
        <taxon>Glomerellaceae</taxon>
        <taxon>Colletotrichum</taxon>
        <taxon>Colletotrichum truncatum species complex</taxon>
    </lineage>
</organism>
<protein>
    <submittedName>
        <fullName evidence="1">GATA zinc finger protein</fullName>
    </submittedName>
</protein>
<keyword evidence="2" id="KW-1185">Reference proteome</keyword>
<comment type="caution">
    <text evidence="1">The sequence shown here is derived from an EMBL/GenBank/DDBJ whole genome shotgun (WGS) entry which is preliminary data.</text>
</comment>
<reference evidence="1 2" key="1">
    <citation type="journal article" date="2020" name="Phytopathology">
        <title>Genome Sequence Resources of Colletotrichum truncatum, C. plurivorum, C. musicola, and C. sojae: Four Species Pathogenic to Soybean (Glycine max).</title>
        <authorList>
            <person name="Rogerio F."/>
            <person name="Boufleur T.R."/>
            <person name="Ciampi-Guillardi M."/>
            <person name="Sukno S.A."/>
            <person name="Thon M.R."/>
            <person name="Massola Junior N.S."/>
            <person name="Baroncelli R."/>
        </authorList>
    </citation>
    <scope>NUCLEOTIDE SEQUENCE [LARGE SCALE GENOMIC DNA]</scope>
    <source>
        <strain evidence="1 2">CMES1059</strain>
    </source>
</reference>
<proteinExistence type="predicted"/>